<reference evidence="3 4" key="1">
    <citation type="submission" date="2020-03" db="EMBL/GenBank/DDBJ databases">
        <authorList>
            <person name="Bakhshi Ganjeh M."/>
        </authorList>
    </citation>
    <scope>NUCLEOTIDE SEQUENCE [LARGE SCALE GENOMIC DNA]</scope>
    <source>
        <strain evidence="4">Iran 50</strain>
    </source>
</reference>
<protein>
    <submittedName>
        <fullName evidence="3">DUF4111 domain-containing protein</fullName>
    </submittedName>
</protein>
<evidence type="ECO:0000256" key="1">
    <source>
        <dbReference type="ARBA" id="ARBA00022679"/>
    </source>
</evidence>
<gene>
    <name evidence="3" type="ORF">HC231_08320</name>
</gene>
<dbReference type="Proteomes" id="UP000671960">
    <property type="component" value="Chromosome"/>
</dbReference>
<dbReference type="InterPro" id="IPR025184">
    <property type="entry name" value="AadA_C"/>
</dbReference>
<proteinExistence type="predicted"/>
<name>A0ABX7V1J7_9GAMM</name>
<keyword evidence="1" id="KW-0808">Transferase</keyword>
<evidence type="ECO:0000259" key="2">
    <source>
        <dbReference type="Pfam" id="PF13427"/>
    </source>
</evidence>
<dbReference type="EMBL" id="CP050854">
    <property type="protein sequence ID" value="QTF10722.1"/>
    <property type="molecule type" value="Genomic_DNA"/>
</dbReference>
<organism evidence="3 4">
    <name type="scientific">Brenneria izadpanahii</name>
    <dbReference type="NCBI Taxonomy" id="2722756"/>
    <lineage>
        <taxon>Bacteria</taxon>
        <taxon>Pseudomonadati</taxon>
        <taxon>Pseudomonadota</taxon>
        <taxon>Gammaproteobacteria</taxon>
        <taxon>Enterobacterales</taxon>
        <taxon>Pectobacteriaceae</taxon>
        <taxon>Brenneria</taxon>
    </lineage>
</organism>
<dbReference type="Pfam" id="PF13427">
    <property type="entry name" value="AadA_C"/>
    <property type="match status" value="1"/>
</dbReference>
<evidence type="ECO:0000313" key="3">
    <source>
        <dbReference type="EMBL" id="QTF10722.1"/>
    </source>
</evidence>
<accession>A0ABX7V1J7</accession>
<feature type="domain" description="Adenylyltransferase AadA C-terminal" evidence="2">
    <location>
        <begin position="1"/>
        <end position="62"/>
    </location>
</feature>
<keyword evidence="4" id="KW-1185">Reference proteome</keyword>
<evidence type="ECO:0000313" key="4">
    <source>
        <dbReference type="Proteomes" id="UP000671960"/>
    </source>
</evidence>
<sequence>MVYVVTGGIVAKDEAAAWLAPQLPAEHAATLQAARLEYLGLAAKDWVASMPSVERFVGYAKAHITELLE</sequence>